<comment type="caution">
    <text evidence="2">The sequence shown here is derived from an EMBL/GenBank/DDBJ whole genome shotgun (WGS) entry which is preliminary data.</text>
</comment>
<reference evidence="2 3" key="1">
    <citation type="submission" date="2018-03" db="EMBL/GenBank/DDBJ databases">
        <title>The ancient ancestry and fast evolution of plastids.</title>
        <authorList>
            <person name="Moore K.R."/>
            <person name="Magnabosco C."/>
            <person name="Momper L."/>
            <person name="Gold D.A."/>
            <person name="Bosak T."/>
            <person name="Fournier G.P."/>
        </authorList>
    </citation>
    <scope>NUCLEOTIDE SEQUENCE [LARGE SCALE GENOMIC DNA]</scope>
    <source>
        <strain evidence="2 3">CCALA 037</strain>
    </source>
</reference>
<feature type="domain" description="Glycosyltransferase 2-like" evidence="1">
    <location>
        <begin position="7"/>
        <end position="165"/>
    </location>
</feature>
<dbReference type="Pfam" id="PF00535">
    <property type="entry name" value="Glycos_transf_2"/>
    <property type="match status" value="1"/>
</dbReference>
<dbReference type="EMBL" id="PVWO01000102">
    <property type="protein sequence ID" value="PSB56910.1"/>
    <property type="molecule type" value="Genomic_DNA"/>
</dbReference>
<dbReference type="RefSeq" id="WP_106303709.1">
    <property type="nucleotide sequence ID" value="NZ_PVWO01000102.1"/>
</dbReference>
<dbReference type="PANTHER" id="PTHR43685">
    <property type="entry name" value="GLYCOSYLTRANSFERASE"/>
    <property type="match status" value="1"/>
</dbReference>
<dbReference type="Gene3D" id="3.90.550.10">
    <property type="entry name" value="Spore Coat Polysaccharide Biosynthesis Protein SpsA, Chain A"/>
    <property type="match status" value="1"/>
</dbReference>
<accession>A0A2T1GH61</accession>
<dbReference type="InterPro" id="IPR050834">
    <property type="entry name" value="Glycosyltransf_2"/>
</dbReference>
<sequence>MSSYQFSIVIPTYNRPDRLRTCLEAIAKIEYPKTNFEVIVVDDGSKLPLDPIVAPFKTDLTLKLLRQENAGPASARNTGAAIATGKFIVFTDDDCLPATNWLSILATQFESKSQALIGGQTINALPENVYSTASQLLIDYIYEYYNHGEGTANFFASNNFAMPVEKFRSIAGFDTTFPLAAGEDREFCDRWLDRGGILVYAPQAQVYHAHHLTLSTFWRQHFNYGRGAFCFHQSRAQRSRSPMTVEPLSFYFKLLTYPLFKVSLPKSIYLSLLMFLSQVANVMGFFYERQAAGSRVPNLA</sequence>
<dbReference type="SUPFAM" id="SSF53448">
    <property type="entry name" value="Nucleotide-diphospho-sugar transferases"/>
    <property type="match status" value="1"/>
</dbReference>
<dbReference type="InterPro" id="IPR029044">
    <property type="entry name" value="Nucleotide-diphossugar_trans"/>
</dbReference>
<dbReference type="InterPro" id="IPR001173">
    <property type="entry name" value="Glyco_trans_2-like"/>
</dbReference>
<evidence type="ECO:0000313" key="3">
    <source>
        <dbReference type="Proteomes" id="UP000238937"/>
    </source>
</evidence>
<dbReference type="CDD" id="cd00761">
    <property type="entry name" value="Glyco_tranf_GTA_type"/>
    <property type="match status" value="1"/>
</dbReference>
<dbReference type="PANTHER" id="PTHR43685:SF3">
    <property type="entry name" value="SLR2126 PROTEIN"/>
    <property type="match status" value="1"/>
</dbReference>
<dbReference type="OrthoDB" id="153025at2"/>
<gene>
    <name evidence="2" type="ORF">C7B77_10200</name>
</gene>
<name>A0A2T1GH61_9CYAN</name>
<organism evidence="2 3">
    <name type="scientific">Chamaesiphon polymorphus CCALA 037</name>
    <dbReference type="NCBI Taxonomy" id="2107692"/>
    <lineage>
        <taxon>Bacteria</taxon>
        <taxon>Bacillati</taxon>
        <taxon>Cyanobacteriota</taxon>
        <taxon>Cyanophyceae</taxon>
        <taxon>Gomontiellales</taxon>
        <taxon>Chamaesiphonaceae</taxon>
        <taxon>Chamaesiphon</taxon>
    </lineage>
</organism>
<dbReference type="Proteomes" id="UP000238937">
    <property type="component" value="Unassembled WGS sequence"/>
</dbReference>
<dbReference type="AlphaFoldDB" id="A0A2T1GH61"/>
<keyword evidence="3" id="KW-1185">Reference proteome</keyword>
<proteinExistence type="predicted"/>
<dbReference type="GO" id="GO:0016740">
    <property type="term" value="F:transferase activity"/>
    <property type="evidence" value="ECO:0007669"/>
    <property type="project" value="UniProtKB-KW"/>
</dbReference>
<keyword evidence="2" id="KW-0808">Transferase</keyword>
<evidence type="ECO:0000259" key="1">
    <source>
        <dbReference type="Pfam" id="PF00535"/>
    </source>
</evidence>
<evidence type="ECO:0000313" key="2">
    <source>
        <dbReference type="EMBL" id="PSB56910.1"/>
    </source>
</evidence>
<protein>
    <submittedName>
        <fullName evidence="2">Glycosyl transferase</fullName>
    </submittedName>
</protein>